<accession>A0A0M4SM93</accession>
<dbReference type="KEGG" id="ccoc:CCON33237_0707"/>
<gene>
    <name evidence="2" type="primary">trxC</name>
    <name evidence="2" type="ORF">CCON33237_0707</name>
</gene>
<reference evidence="3" key="1">
    <citation type="submission" date="2015-08" db="EMBL/GenBank/DDBJ databases">
        <title>Comparative genomics of the Campylobacter concisus group.</title>
        <authorList>
            <person name="Miller W.G."/>
            <person name="Yee E."/>
            <person name="Chapman M.H."/>
            <person name="Huynh S."/>
            <person name="Bono J.L."/>
            <person name="On S.L.W."/>
            <person name="St Leger J."/>
            <person name="Foster G."/>
            <person name="Parker C.T."/>
        </authorList>
    </citation>
    <scope>NUCLEOTIDE SEQUENCE [LARGE SCALE GENOMIC DNA]</scope>
    <source>
        <strain evidence="3">ATCC 33237</strain>
    </source>
</reference>
<dbReference type="InterPro" id="IPR036249">
    <property type="entry name" value="Thioredoxin-like_sf"/>
</dbReference>
<dbReference type="GeneID" id="28662381"/>
<keyword evidence="1" id="KW-0676">Redox-active center</keyword>
<protein>
    <submittedName>
        <fullName evidence="2">Putative periplasmic thioredoxin</fullName>
    </submittedName>
</protein>
<dbReference type="PROSITE" id="PS00194">
    <property type="entry name" value="THIOREDOXIN_1"/>
    <property type="match status" value="1"/>
</dbReference>
<dbReference type="Proteomes" id="UP000066049">
    <property type="component" value="Chromosome"/>
</dbReference>
<evidence type="ECO:0000313" key="2">
    <source>
        <dbReference type="EMBL" id="ALF47396.1"/>
    </source>
</evidence>
<dbReference type="RefSeq" id="WP_054196422.1">
    <property type="nucleotide sequence ID" value="NZ_CABMKQ010000014.1"/>
</dbReference>
<dbReference type="SUPFAM" id="SSF52833">
    <property type="entry name" value="Thioredoxin-like"/>
    <property type="match status" value="1"/>
</dbReference>
<evidence type="ECO:0000256" key="1">
    <source>
        <dbReference type="ARBA" id="ARBA00023284"/>
    </source>
</evidence>
<evidence type="ECO:0000313" key="3">
    <source>
        <dbReference type="Proteomes" id="UP000066049"/>
    </source>
</evidence>
<sequence length="198" mass="22881">MKNLLVLIITLFAFFGCGDDESSSVNFKEFSPNEEVKLVDVSGKELTLVRKNHGFAIKNDENKVSMIDIFGTFCPPCQKEAAELTKYQLENKDKFTLIGLTHFENVTNEYVLHEFMQKFNAYYFITNDQKINDRLAEQIVRDIEYKHEIALPFKVVIKNGEYQILTDVDSGQYGVKYYLGGIKVTKMKEDLAKIYETK</sequence>
<organism evidence="2 3">
    <name type="scientific">Campylobacter concisus</name>
    <dbReference type="NCBI Taxonomy" id="199"/>
    <lineage>
        <taxon>Bacteria</taxon>
        <taxon>Pseudomonadati</taxon>
        <taxon>Campylobacterota</taxon>
        <taxon>Epsilonproteobacteria</taxon>
        <taxon>Campylobacterales</taxon>
        <taxon>Campylobacteraceae</taxon>
        <taxon>Campylobacter</taxon>
    </lineage>
</organism>
<dbReference type="Gene3D" id="3.40.30.10">
    <property type="entry name" value="Glutaredoxin"/>
    <property type="match status" value="1"/>
</dbReference>
<dbReference type="PATRIC" id="fig|199.248.peg.732"/>
<dbReference type="AlphaFoldDB" id="A0A0M4SM93"/>
<name>A0A0M4SM93_9BACT</name>
<dbReference type="EMBL" id="CP012541">
    <property type="protein sequence ID" value="ALF47396.1"/>
    <property type="molecule type" value="Genomic_DNA"/>
</dbReference>
<dbReference type="PROSITE" id="PS51257">
    <property type="entry name" value="PROKAR_LIPOPROTEIN"/>
    <property type="match status" value="1"/>
</dbReference>
<proteinExistence type="predicted"/>
<dbReference type="InterPro" id="IPR017937">
    <property type="entry name" value="Thioredoxin_CS"/>
</dbReference>